<reference evidence="2" key="1">
    <citation type="submission" date="2022-01" db="EMBL/GenBank/DDBJ databases">
        <authorList>
            <person name="King R."/>
        </authorList>
    </citation>
    <scope>NUCLEOTIDE SEQUENCE</scope>
</reference>
<dbReference type="OrthoDB" id="6585706at2759"/>
<gene>
    <name evidence="2" type="ORF">PHYEVI_LOCUS1822</name>
</gene>
<accession>A0A9N9TIC2</accession>
<evidence type="ECO:0000313" key="3">
    <source>
        <dbReference type="Proteomes" id="UP001153712"/>
    </source>
</evidence>
<keyword evidence="3" id="KW-1185">Reference proteome</keyword>
<name>A0A9N9TIC2_PHYSR</name>
<dbReference type="AlphaFoldDB" id="A0A9N9TIC2"/>
<keyword evidence="1" id="KW-0812">Transmembrane</keyword>
<protein>
    <submittedName>
        <fullName evidence="2">Uncharacterized protein</fullName>
    </submittedName>
</protein>
<keyword evidence="1" id="KW-0472">Membrane</keyword>
<feature type="transmembrane region" description="Helical" evidence="1">
    <location>
        <begin position="51"/>
        <end position="72"/>
    </location>
</feature>
<sequence length="89" mass="9948">MDPIEPPTAESVDELRLRLKSMRRLMKDRNGSGDFDSGRRPGSAGVIDGNFLSVTFSAALVIIITVSIYAFYNLYVAVMKKFTHVHDEL</sequence>
<proteinExistence type="predicted"/>
<keyword evidence="1" id="KW-1133">Transmembrane helix</keyword>
<organism evidence="2 3">
    <name type="scientific">Phyllotreta striolata</name>
    <name type="common">Striped flea beetle</name>
    <name type="synonym">Crioceris striolata</name>
    <dbReference type="NCBI Taxonomy" id="444603"/>
    <lineage>
        <taxon>Eukaryota</taxon>
        <taxon>Metazoa</taxon>
        <taxon>Ecdysozoa</taxon>
        <taxon>Arthropoda</taxon>
        <taxon>Hexapoda</taxon>
        <taxon>Insecta</taxon>
        <taxon>Pterygota</taxon>
        <taxon>Neoptera</taxon>
        <taxon>Endopterygota</taxon>
        <taxon>Coleoptera</taxon>
        <taxon>Polyphaga</taxon>
        <taxon>Cucujiformia</taxon>
        <taxon>Chrysomeloidea</taxon>
        <taxon>Chrysomelidae</taxon>
        <taxon>Galerucinae</taxon>
        <taxon>Alticini</taxon>
        <taxon>Phyllotreta</taxon>
    </lineage>
</organism>
<dbReference type="EMBL" id="OU900103">
    <property type="protein sequence ID" value="CAG9855371.1"/>
    <property type="molecule type" value="Genomic_DNA"/>
</dbReference>
<evidence type="ECO:0000313" key="2">
    <source>
        <dbReference type="EMBL" id="CAG9855371.1"/>
    </source>
</evidence>
<dbReference type="Proteomes" id="UP001153712">
    <property type="component" value="Chromosome 10"/>
</dbReference>
<evidence type="ECO:0000256" key="1">
    <source>
        <dbReference type="SAM" id="Phobius"/>
    </source>
</evidence>